<reference evidence="1 2" key="1">
    <citation type="submission" date="2024-02" db="EMBL/GenBank/DDBJ databases">
        <authorList>
            <person name="Chen Y."/>
            <person name="Shah S."/>
            <person name="Dougan E. K."/>
            <person name="Thang M."/>
            <person name="Chan C."/>
        </authorList>
    </citation>
    <scope>NUCLEOTIDE SEQUENCE [LARGE SCALE GENOMIC DNA]</scope>
</reference>
<dbReference type="EMBL" id="CAXAMM010040480">
    <property type="protein sequence ID" value="CAK9093497.1"/>
    <property type="molecule type" value="Genomic_DNA"/>
</dbReference>
<accession>A0ABP0QYX7</accession>
<proteinExistence type="predicted"/>
<gene>
    <name evidence="1" type="ORF">SCF082_LOCUS43988</name>
</gene>
<evidence type="ECO:0000313" key="1">
    <source>
        <dbReference type="EMBL" id="CAK9093497.1"/>
    </source>
</evidence>
<feature type="non-terminal residue" evidence="1">
    <location>
        <position position="149"/>
    </location>
</feature>
<dbReference type="Proteomes" id="UP001642464">
    <property type="component" value="Unassembled WGS sequence"/>
</dbReference>
<feature type="non-terminal residue" evidence="1">
    <location>
        <position position="1"/>
    </location>
</feature>
<comment type="caution">
    <text evidence="1">The sequence shown here is derived from an EMBL/GenBank/DDBJ whole genome shotgun (WGS) entry which is preliminary data.</text>
</comment>
<evidence type="ECO:0000313" key="2">
    <source>
        <dbReference type="Proteomes" id="UP001642464"/>
    </source>
</evidence>
<sequence>VQSRIRVVVMAPKPKSRKVDALPAPAQSVSEIGNLNKKVASLVEDLHSRRFETADSKLEPLPWPLLHGGTLKEEWPPQVGSMFGTHILQWSMDDNSFWKGFVPCSEVIGVAMAIARSRMREAGDIRAIPQNLANFGGWANPFSWRAPPR</sequence>
<protein>
    <submittedName>
        <fullName evidence="1">Uncharacterized protein</fullName>
    </submittedName>
</protein>
<keyword evidence="2" id="KW-1185">Reference proteome</keyword>
<organism evidence="1 2">
    <name type="scientific">Durusdinium trenchii</name>
    <dbReference type="NCBI Taxonomy" id="1381693"/>
    <lineage>
        <taxon>Eukaryota</taxon>
        <taxon>Sar</taxon>
        <taxon>Alveolata</taxon>
        <taxon>Dinophyceae</taxon>
        <taxon>Suessiales</taxon>
        <taxon>Symbiodiniaceae</taxon>
        <taxon>Durusdinium</taxon>
    </lineage>
</organism>
<name>A0ABP0QYX7_9DINO</name>